<keyword evidence="3" id="KW-1185">Reference proteome</keyword>
<dbReference type="InterPro" id="IPR051783">
    <property type="entry name" value="NAD(P)-dependent_oxidoreduct"/>
</dbReference>
<dbReference type="OrthoDB" id="9787292at2"/>
<evidence type="ECO:0000259" key="1">
    <source>
        <dbReference type="Pfam" id="PF01370"/>
    </source>
</evidence>
<dbReference type="SUPFAM" id="SSF51735">
    <property type="entry name" value="NAD(P)-binding Rossmann-fold domains"/>
    <property type="match status" value="1"/>
</dbReference>
<dbReference type="PANTHER" id="PTHR48079:SF6">
    <property type="entry name" value="NAD(P)-BINDING DOMAIN-CONTAINING PROTEIN-RELATED"/>
    <property type="match status" value="1"/>
</dbReference>
<dbReference type="InterPro" id="IPR036291">
    <property type="entry name" value="NAD(P)-bd_dom_sf"/>
</dbReference>
<accession>A0A1N7GF18</accession>
<dbReference type="AlphaFoldDB" id="A0A1N7GF18"/>
<evidence type="ECO:0000313" key="3">
    <source>
        <dbReference type="Proteomes" id="UP000186096"/>
    </source>
</evidence>
<proteinExistence type="predicted"/>
<dbReference type="PANTHER" id="PTHR48079">
    <property type="entry name" value="PROTEIN YEEZ"/>
    <property type="match status" value="1"/>
</dbReference>
<gene>
    <name evidence="2" type="ORF">SAMN05421833_12881</name>
</gene>
<dbReference type="Pfam" id="PF01370">
    <property type="entry name" value="Epimerase"/>
    <property type="match status" value="1"/>
</dbReference>
<name>A0A1N7GF18_9ACTN</name>
<dbReference type="Proteomes" id="UP000186096">
    <property type="component" value="Unassembled WGS sequence"/>
</dbReference>
<reference evidence="3" key="1">
    <citation type="submission" date="2017-01" db="EMBL/GenBank/DDBJ databases">
        <authorList>
            <person name="Varghese N."/>
            <person name="Submissions S."/>
        </authorList>
    </citation>
    <scope>NUCLEOTIDE SEQUENCE [LARGE SCALE GENOMIC DNA]</scope>
    <source>
        <strain evidence="3">ATCC 12950</strain>
    </source>
</reference>
<evidence type="ECO:0000313" key="2">
    <source>
        <dbReference type="EMBL" id="SIS11207.1"/>
    </source>
</evidence>
<dbReference type="Gene3D" id="3.40.50.720">
    <property type="entry name" value="NAD(P)-binding Rossmann-like Domain"/>
    <property type="match status" value="1"/>
</dbReference>
<dbReference type="EMBL" id="FTNI01000028">
    <property type="protein sequence ID" value="SIS11207.1"/>
    <property type="molecule type" value="Genomic_DNA"/>
</dbReference>
<protein>
    <submittedName>
        <fullName evidence="2">Nucleoside-diphosphate-sugar epimerase</fullName>
    </submittedName>
</protein>
<dbReference type="GO" id="GO:0005737">
    <property type="term" value="C:cytoplasm"/>
    <property type="evidence" value="ECO:0007669"/>
    <property type="project" value="TreeGrafter"/>
</dbReference>
<dbReference type="STRING" id="58117.SAMN05421833_12881"/>
<dbReference type="InterPro" id="IPR001509">
    <property type="entry name" value="Epimerase_deHydtase"/>
</dbReference>
<organism evidence="2 3">
    <name type="scientific">Microbispora rosea</name>
    <dbReference type="NCBI Taxonomy" id="58117"/>
    <lineage>
        <taxon>Bacteria</taxon>
        <taxon>Bacillati</taxon>
        <taxon>Actinomycetota</taxon>
        <taxon>Actinomycetes</taxon>
        <taxon>Streptosporangiales</taxon>
        <taxon>Streptosporangiaceae</taxon>
        <taxon>Microbispora</taxon>
    </lineage>
</organism>
<feature type="domain" description="NAD-dependent epimerase/dehydratase" evidence="1">
    <location>
        <begin position="3"/>
        <end position="236"/>
    </location>
</feature>
<dbReference type="RefSeq" id="WP_076440462.1">
    <property type="nucleotide sequence ID" value="NZ_FTNI01000028.1"/>
</dbReference>
<sequence length="314" mass="32896">MRIFIAGASGAIGARLVTQLVARGHQVVGTTRSQAKTGPLRALGAEPVVVDALDPDSVADAVAKAAPEVIVHQLTALSGPSGMRQVKRMAAATNRLRTEGTDHLLAAARAVGVGRFVAQGNSLWMERTGGPVADETGRIEPNPPADAAAAVAALRHVEDAVTGITWADGIVLRYGSFYGPGTGLSAAPDAVMTEQIRKRRFPIIGSGDGVWSLVHIADAAAATAAAVEEGETGIYHVADDDPAPVRVWLPYLARTLGAEPPRRVPAWLARPLAGEGAVDMMTRARGISCEKTKRELGWTPQHPSWRTGFVHGLS</sequence>
<dbReference type="GO" id="GO:0004029">
    <property type="term" value="F:aldehyde dehydrogenase (NAD+) activity"/>
    <property type="evidence" value="ECO:0007669"/>
    <property type="project" value="TreeGrafter"/>
</dbReference>